<keyword evidence="3" id="KW-1185">Reference proteome</keyword>
<evidence type="ECO:0000313" key="3">
    <source>
        <dbReference type="Proteomes" id="UP000292424"/>
    </source>
</evidence>
<evidence type="ECO:0000259" key="1">
    <source>
        <dbReference type="Pfam" id="PF22917"/>
    </source>
</evidence>
<dbReference type="RefSeq" id="WP_131328158.1">
    <property type="nucleotide sequence ID" value="NZ_CP044016.1"/>
</dbReference>
<dbReference type="CDD" id="cd08948">
    <property type="entry name" value="5beta-POR_like_SDR_a"/>
    <property type="match status" value="1"/>
</dbReference>
<dbReference type="AlphaFoldDB" id="A0A5P2G0E6"/>
<dbReference type="KEGG" id="arac:E0W69_000915"/>
<dbReference type="Gene3D" id="3.40.50.720">
    <property type="entry name" value="NAD(P)-binding Rossmann-like Domain"/>
    <property type="match status" value="1"/>
</dbReference>
<dbReference type="InterPro" id="IPR055222">
    <property type="entry name" value="PRISE-like_Rossmann-fold"/>
</dbReference>
<dbReference type="OrthoDB" id="4392084at2"/>
<accession>A0A5P2G0E6</accession>
<dbReference type="Pfam" id="PF22917">
    <property type="entry name" value="PRISE"/>
    <property type="match status" value="1"/>
</dbReference>
<reference evidence="2 3" key="1">
    <citation type="submission" date="2019-09" db="EMBL/GenBank/DDBJ databases">
        <title>Complete genome sequence of Arachidicoccus sp. B3-10 isolated from apple orchard soil.</title>
        <authorList>
            <person name="Kim H.S."/>
            <person name="Han K.-I."/>
            <person name="Suh M.K."/>
            <person name="Lee K.C."/>
            <person name="Eom M.K."/>
            <person name="Kim J.-S."/>
            <person name="Kang S.W."/>
            <person name="Sin Y."/>
            <person name="Lee J.-S."/>
        </authorList>
    </citation>
    <scope>NUCLEOTIDE SEQUENCE [LARGE SCALE GENOMIC DNA]</scope>
    <source>
        <strain evidence="2 3">B3-10</strain>
    </source>
</reference>
<sequence length="375" mass="41438">MNQEDQELQTEKKGNKVLVVGASGLIGISAIEAFLDAGWIVVGASRRKPILLSGRTLEHIKVDLLNKEDVFKTFQKYKDITHVVYAALYEKPNDLVAGWSDEEQIKINDQMLRNVIEPLIAVGAPLKHVSILQGTKAYGVHLHPINIPARESDPRDNHPNFYFDQQDYISEAGIKHGFHWTVLRPQLVTGKIAGALNILPAIGVYAAIRKEKGESFSFPGGPSFVWELADADLVGQVLLWSATSPNAADEIFNVTNGDVFEWRSVWPALAKTLDVQTGVDHSFSMAAYIEENKDVWAKVVEKYGLLNHDLNAFIGQGHAHADFAFAYGAPQGPVAFVSTIKLRQAGFFKVIDTRDALTEALQSFIDRKLLPPSIA</sequence>
<evidence type="ECO:0000313" key="2">
    <source>
        <dbReference type="EMBL" id="QES87280.1"/>
    </source>
</evidence>
<dbReference type="Proteomes" id="UP000292424">
    <property type="component" value="Chromosome"/>
</dbReference>
<dbReference type="SUPFAM" id="SSF51735">
    <property type="entry name" value="NAD(P)-binding Rossmann-fold domains"/>
    <property type="match status" value="1"/>
</dbReference>
<organism evidence="2 3">
    <name type="scientific">Rhizosphaericola mali</name>
    <dbReference type="NCBI Taxonomy" id="2545455"/>
    <lineage>
        <taxon>Bacteria</taxon>
        <taxon>Pseudomonadati</taxon>
        <taxon>Bacteroidota</taxon>
        <taxon>Chitinophagia</taxon>
        <taxon>Chitinophagales</taxon>
        <taxon>Chitinophagaceae</taxon>
        <taxon>Rhizosphaericola</taxon>
    </lineage>
</organism>
<dbReference type="PANTHER" id="PTHR32487:SF0">
    <property type="entry name" value="3-OXO-DELTA(4,5)-STEROID 5-BETA-REDUCTASE"/>
    <property type="match status" value="1"/>
</dbReference>
<dbReference type="EMBL" id="CP044016">
    <property type="protein sequence ID" value="QES87280.1"/>
    <property type="molecule type" value="Genomic_DNA"/>
</dbReference>
<gene>
    <name evidence="2" type="ORF">E0W69_000915</name>
</gene>
<name>A0A5P2G0E6_9BACT</name>
<dbReference type="InterPro" id="IPR036291">
    <property type="entry name" value="NAD(P)-bd_dom_sf"/>
</dbReference>
<proteinExistence type="predicted"/>
<dbReference type="PANTHER" id="PTHR32487">
    <property type="entry name" value="3-OXO-DELTA(4,5)-STEROID 5-BETA-REDUCTASE"/>
    <property type="match status" value="1"/>
</dbReference>
<protein>
    <submittedName>
        <fullName evidence="2">SDR family oxidoreductase</fullName>
    </submittedName>
</protein>
<feature type="domain" description="PRISE-like Rossmann-fold" evidence="1">
    <location>
        <begin position="100"/>
        <end position="308"/>
    </location>
</feature>